<keyword evidence="9" id="KW-0732">Signal</keyword>
<evidence type="ECO:0000256" key="4">
    <source>
        <dbReference type="ARBA" id="ARBA00022670"/>
    </source>
</evidence>
<dbReference type="InterPro" id="IPR001254">
    <property type="entry name" value="Trypsin_dom"/>
</dbReference>
<evidence type="ECO:0000313" key="12">
    <source>
        <dbReference type="Proteomes" id="UP001162162"/>
    </source>
</evidence>
<keyword evidence="7" id="KW-1015">Disulfide bond</keyword>
<dbReference type="PANTHER" id="PTHR24276:SF98">
    <property type="entry name" value="FI18310P1-RELATED"/>
    <property type="match status" value="1"/>
</dbReference>
<evidence type="ECO:0000256" key="3">
    <source>
        <dbReference type="ARBA" id="ARBA00022525"/>
    </source>
</evidence>
<evidence type="ECO:0000256" key="6">
    <source>
        <dbReference type="ARBA" id="ARBA00022825"/>
    </source>
</evidence>
<dbReference type="Proteomes" id="UP001162162">
    <property type="component" value="Unassembled WGS sequence"/>
</dbReference>
<dbReference type="CDD" id="cd00190">
    <property type="entry name" value="Tryp_SPc"/>
    <property type="match status" value="1"/>
</dbReference>
<evidence type="ECO:0000313" key="11">
    <source>
        <dbReference type="EMBL" id="KAJ8934503.1"/>
    </source>
</evidence>
<feature type="signal peptide" evidence="9">
    <location>
        <begin position="1"/>
        <end position="23"/>
    </location>
</feature>
<dbReference type="SMART" id="SM00020">
    <property type="entry name" value="Tryp_SPc"/>
    <property type="match status" value="1"/>
</dbReference>
<dbReference type="InterPro" id="IPR001314">
    <property type="entry name" value="Peptidase_S1A"/>
</dbReference>
<dbReference type="GO" id="GO:0005576">
    <property type="term" value="C:extracellular region"/>
    <property type="evidence" value="ECO:0007669"/>
    <property type="project" value="UniProtKB-SubCell"/>
</dbReference>
<gene>
    <name evidence="11" type="ORF">NQ318_021110</name>
</gene>
<accession>A0AAV8X7H1</accession>
<dbReference type="InterPro" id="IPR033116">
    <property type="entry name" value="TRYPSIN_SER"/>
</dbReference>
<name>A0AAV8X7H1_9CUCU</name>
<feature type="domain" description="Peptidase S1" evidence="10">
    <location>
        <begin position="34"/>
        <end position="264"/>
    </location>
</feature>
<reference evidence="11" key="1">
    <citation type="journal article" date="2023" name="Insect Mol. Biol.">
        <title>Genome sequencing provides insights into the evolution of gene families encoding plant cell wall-degrading enzymes in longhorned beetles.</title>
        <authorList>
            <person name="Shin N.R."/>
            <person name="Okamura Y."/>
            <person name="Kirsch R."/>
            <person name="Pauchet Y."/>
        </authorList>
    </citation>
    <scope>NUCLEOTIDE SEQUENCE</scope>
    <source>
        <strain evidence="11">AMC_N1</strain>
    </source>
</reference>
<dbReference type="InterPro" id="IPR018114">
    <property type="entry name" value="TRYPSIN_HIS"/>
</dbReference>
<dbReference type="InterPro" id="IPR043504">
    <property type="entry name" value="Peptidase_S1_PA_chymotrypsin"/>
</dbReference>
<dbReference type="InterPro" id="IPR009003">
    <property type="entry name" value="Peptidase_S1_PA"/>
</dbReference>
<dbReference type="Pfam" id="PF00089">
    <property type="entry name" value="Trypsin"/>
    <property type="match status" value="1"/>
</dbReference>
<evidence type="ECO:0000259" key="10">
    <source>
        <dbReference type="PROSITE" id="PS50240"/>
    </source>
</evidence>
<dbReference type="AlphaFoldDB" id="A0AAV8X7H1"/>
<evidence type="ECO:0000256" key="2">
    <source>
        <dbReference type="ARBA" id="ARBA00007664"/>
    </source>
</evidence>
<keyword evidence="3" id="KW-0964">Secreted</keyword>
<keyword evidence="6 8" id="KW-0720">Serine protease</keyword>
<proteinExistence type="inferred from homology"/>
<evidence type="ECO:0000256" key="9">
    <source>
        <dbReference type="SAM" id="SignalP"/>
    </source>
</evidence>
<dbReference type="PROSITE" id="PS51257">
    <property type="entry name" value="PROKAR_LIPOPROTEIN"/>
    <property type="match status" value="1"/>
</dbReference>
<evidence type="ECO:0000256" key="1">
    <source>
        <dbReference type="ARBA" id="ARBA00004613"/>
    </source>
</evidence>
<dbReference type="PROSITE" id="PS00134">
    <property type="entry name" value="TRYPSIN_HIS"/>
    <property type="match status" value="1"/>
</dbReference>
<dbReference type="GO" id="GO:0004252">
    <property type="term" value="F:serine-type endopeptidase activity"/>
    <property type="evidence" value="ECO:0007669"/>
    <property type="project" value="InterPro"/>
</dbReference>
<evidence type="ECO:0000256" key="8">
    <source>
        <dbReference type="RuleBase" id="RU363034"/>
    </source>
</evidence>
<keyword evidence="4 8" id="KW-0645">Protease</keyword>
<dbReference type="PANTHER" id="PTHR24276">
    <property type="entry name" value="POLYSERASE-RELATED"/>
    <property type="match status" value="1"/>
</dbReference>
<dbReference type="PRINTS" id="PR00722">
    <property type="entry name" value="CHYMOTRYPSIN"/>
</dbReference>
<comment type="similarity">
    <text evidence="2">Belongs to the peptidase S1 family.</text>
</comment>
<dbReference type="SUPFAM" id="SSF50494">
    <property type="entry name" value="Trypsin-like serine proteases"/>
    <property type="match status" value="1"/>
</dbReference>
<dbReference type="Gene3D" id="2.40.10.10">
    <property type="entry name" value="Trypsin-like serine proteases"/>
    <property type="match status" value="1"/>
</dbReference>
<dbReference type="InterPro" id="IPR050430">
    <property type="entry name" value="Peptidase_S1"/>
</dbReference>
<keyword evidence="5 8" id="KW-0378">Hydrolase</keyword>
<protein>
    <recommendedName>
        <fullName evidence="10">Peptidase S1 domain-containing protein</fullName>
    </recommendedName>
</protein>
<keyword evidence="12" id="KW-1185">Reference proteome</keyword>
<evidence type="ECO:0000256" key="7">
    <source>
        <dbReference type="ARBA" id="ARBA00023157"/>
    </source>
</evidence>
<evidence type="ECO:0000256" key="5">
    <source>
        <dbReference type="ARBA" id="ARBA00022801"/>
    </source>
</evidence>
<feature type="chain" id="PRO_5043720591" description="Peptidase S1 domain-containing protein" evidence="9">
    <location>
        <begin position="24"/>
        <end position="266"/>
    </location>
</feature>
<dbReference type="GO" id="GO:0016485">
    <property type="term" value="P:protein processing"/>
    <property type="evidence" value="ECO:0007669"/>
    <property type="project" value="UniProtKB-ARBA"/>
</dbReference>
<sequence>MIVAKMFNKLVTVLAALTVSCQAVPVEIDIGARVVNGTDADIRDYPYTVSLQFNGRHTCGGSIIDPFNVLTAAHCVTRQLSSFTILYASSRLDDSNYNQRIIPLDRIIIHEGYTGRMPLYHDIAVLHLREPIPFGEGALPIRLPEPFSPTPENVPAILTGWGLEQTGGSVQNVLQMVEIEVYADAECEWRHNQTGPTSRLWNVCAGVQEGGKGQCNGDSGGPLVVNGIEVGIVSWSVKPCTVQGYPGVYVKVSGYVEWIRSRLKHF</sequence>
<comment type="caution">
    <text evidence="11">The sequence shown here is derived from an EMBL/GenBank/DDBJ whole genome shotgun (WGS) entry which is preliminary data.</text>
</comment>
<dbReference type="EMBL" id="JAPWTK010001035">
    <property type="protein sequence ID" value="KAJ8934503.1"/>
    <property type="molecule type" value="Genomic_DNA"/>
</dbReference>
<dbReference type="PROSITE" id="PS50240">
    <property type="entry name" value="TRYPSIN_DOM"/>
    <property type="match status" value="1"/>
</dbReference>
<organism evidence="11 12">
    <name type="scientific">Aromia moschata</name>
    <dbReference type="NCBI Taxonomy" id="1265417"/>
    <lineage>
        <taxon>Eukaryota</taxon>
        <taxon>Metazoa</taxon>
        <taxon>Ecdysozoa</taxon>
        <taxon>Arthropoda</taxon>
        <taxon>Hexapoda</taxon>
        <taxon>Insecta</taxon>
        <taxon>Pterygota</taxon>
        <taxon>Neoptera</taxon>
        <taxon>Endopterygota</taxon>
        <taxon>Coleoptera</taxon>
        <taxon>Polyphaga</taxon>
        <taxon>Cucujiformia</taxon>
        <taxon>Chrysomeloidea</taxon>
        <taxon>Cerambycidae</taxon>
        <taxon>Cerambycinae</taxon>
        <taxon>Callichromatini</taxon>
        <taxon>Aromia</taxon>
    </lineage>
</organism>
<dbReference type="PROSITE" id="PS00135">
    <property type="entry name" value="TRYPSIN_SER"/>
    <property type="match status" value="1"/>
</dbReference>
<comment type="subcellular location">
    <subcellularLocation>
        <location evidence="1">Secreted</location>
    </subcellularLocation>
</comment>
<dbReference type="FunFam" id="2.40.10.10:FF:000047">
    <property type="entry name" value="Trypsin eta"/>
    <property type="match status" value="1"/>
</dbReference>